<dbReference type="GO" id="GO:0000287">
    <property type="term" value="F:magnesium ion binding"/>
    <property type="evidence" value="ECO:0007669"/>
    <property type="project" value="UniProtKB-UniRule"/>
</dbReference>
<feature type="compositionally biased region" description="Basic and acidic residues" evidence="17">
    <location>
        <begin position="382"/>
        <end position="404"/>
    </location>
</feature>
<evidence type="ECO:0000256" key="7">
    <source>
        <dbReference type="ARBA" id="ARBA00022695"/>
    </source>
</evidence>
<dbReference type="SUPFAM" id="SSF100879">
    <property type="entry name" value="Lesion bypass DNA polymerase (Y-family), little finger domain"/>
    <property type="match status" value="1"/>
</dbReference>
<comment type="cofactor">
    <cofactor evidence="16">
        <name>Mg(2+)</name>
        <dbReference type="ChEBI" id="CHEBI:18420"/>
    </cofactor>
    <text evidence="16">Binds 2 magnesium ions per subunit.</text>
</comment>
<dbReference type="Gene3D" id="3.40.1170.60">
    <property type="match status" value="1"/>
</dbReference>
<dbReference type="AlphaFoldDB" id="A0A6I6G7W7"/>
<comment type="subcellular location">
    <subcellularLocation>
        <location evidence="1 16">Cytoplasm</location>
    </subcellularLocation>
</comment>
<feature type="binding site" evidence="16">
    <location>
        <position position="103"/>
    </location>
    <ligand>
        <name>Mg(2+)</name>
        <dbReference type="ChEBI" id="CHEBI:18420"/>
    </ligand>
</feature>
<keyword evidence="6 16" id="KW-0808">Transferase</keyword>
<evidence type="ECO:0000313" key="20">
    <source>
        <dbReference type="Proteomes" id="UP000426027"/>
    </source>
</evidence>
<dbReference type="Gene3D" id="3.30.1490.100">
    <property type="entry name" value="DNA polymerase, Y-family, little finger domain"/>
    <property type="match status" value="1"/>
</dbReference>
<comment type="catalytic activity">
    <reaction evidence="15 16">
        <text>DNA(n) + a 2'-deoxyribonucleoside 5'-triphosphate = DNA(n+1) + diphosphate</text>
        <dbReference type="Rhea" id="RHEA:22508"/>
        <dbReference type="Rhea" id="RHEA-COMP:17339"/>
        <dbReference type="Rhea" id="RHEA-COMP:17340"/>
        <dbReference type="ChEBI" id="CHEBI:33019"/>
        <dbReference type="ChEBI" id="CHEBI:61560"/>
        <dbReference type="ChEBI" id="CHEBI:173112"/>
        <dbReference type="EC" id="2.7.7.7"/>
    </reaction>
</comment>
<dbReference type="GO" id="GO:0009432">
    <property type="term" value="P:SOS response"/>
    <property type="evidence" value="ECO:0007669"/>
    <property type="project" value="TreeGrafter"/>
</dbReference>
<dbReference type="Proteomes" id="UP000426027">
    <property type="component" value="Chromosome"/>
</dbReference>
<keyword evidence="14 16" id="KW-0234">DNA repair</keyword>
<evidence type="ECO:0000256" key="1">
    <source>
        <dbReference type="ARBA" id="ARBA00004496"/>
    </source>
</evidence>
<keyword evidence="5 16" id="KW-0963">Cytoplasm</keyword>
<evidence type="ECO:0000256" key="5">
    <source>
        <dbReference type="ARBA" id="ARBA00022490"/>
    </source>
</evidence>
<evidence type="ECO:0000259" key="18">
    <source>
        <dbReference type="PROSITE" id="PS50173"/>
    </source>
</evidence>
<evidence type="ECO:0000256" key="6">
    <source>
        <dbReference type="ARBA" id="ARBA00022679"/>
    </source>
</evidence>
<dbReference type="PANTHER" id="PTHR11076">
    <property type="entry name" value="DNA REPAIR POLYMERASE UMUC / TRANSFERASE FAMILY MEMBER"/>
    <property type="match status" value="1"/>
</dbReference>
<dbReference type="InterPro" id="IPR043502">
    <property type="entry name" value="DNA/RNA_pol_sf"/>
</dbReference>
<dbReference type="FunFam" id="3.40.1170.60:FF:000001">
    <property type="entry name" value="DNA polymerase IV"/>
    <property type="match status" value="1"/>
</dbReference>
<dbReference type="CDD" id="cd03586">
    <property type="entry name" value="PolY_Pol_IV_kappa"/>
    <property type="match status" value="1"/>
</dbReference>
<evidence type="ECO:0000256" key="9">
    <source>
        <dbReference type="ARBA" id="ARBA00022723"/>
    </source>
</evidence>
<feature type="region of interest" description="Disordered" evidence="17">
    <location>
        <begin position="378"/>
        <end position="404"/>
    </location>
</feature>
<comment type="subunit">
    <text evidence="3 16">Monomer.</text>
</comment>
<evidence type="ECO:0000256" key="14">
    <source>
        <dbReference type="ARBA" id="ARBA00023204"/>
    </source>
</evidence>
<keyword evidence="20" id="KW-1185">Reference proteome</keyword>
<feature type="active site" evidence="16">
    <location>
        <position position="104"/>
    </location>
</feature>
<evidence type="ECO:0000256" key="11">
    <source>
        <dbReference type="ARBA" id="ARBA00022842"/>
    </source>
</evidence>
<dbReference type="InterPro" id="IPR022880">
    <property type="entry name" value="DNApol_IV"/>
</dbReference>
<evidence type="ECO:0000256" key="17">
    <source>
        <dbReference type="SAM" id="MobiDB-lite"/>
    </source>
</evidence>
<evidence type="ECO:0000256" key="3">
    <source>
        <dbReference type="ARBA" id="ARBA00011245"/>
    </source>
</evidence>
<dbReference type="GO" id="GO:0042276">
    <property type="term" value="P:error-prone translesion synthesis"/>
    <property type="evidence" value="ECO:0007669"/>
    <property type="project" value="TreeGrafter"/>
</dbReference>
<dbReference type="Pfam" id="PF11799">
    <property type="entry name" value="IMS_C"/>
    <property type="match status" value="1"/>
</dbReference>
<evidence type="ECO:0000256" key="12">
    <source>
        <dbReference type="ARBA" id="ARBA00022932"/>
    </source>
</evidence>
<keyword evidence="7 16" id="KW-0548">Nucleotidyltransferase</keyword>
<evidence type="ECO:0000256" key="4">
    <source>
        <dbReference type="ARBA" id="ARBA00022457"/>
    </source>
</evidence>
<reference evidence="19 20" key="1">
    <citation type="submission" date="2019-11" db="EMBL/GenBank/DDBJ databases">
        <authorList>
            <person name="Im W.T."/>
        </authorList>
    </citation>
    <scope>NUCLEOTIDE SEQUENCE [LARGE SCALE GENOMIC DNA]</scope>
    <source>
        <strain evidence="19 20">SB-02</strain>
    </source>
</reference>
<dbReference type="PROSITE" id="PS50173">
    <property type="entry name" value="UMUC"/>
    <property type="match status" value="1"/>
</dbReference>
<dbReference type="InterPro" id="IPR043128">
    <property type="entry name" value="Rev_trsase/Diguanyl_cyclase"/>
</dbReference>
<feature type="domain" description="UmuC" evidence="18">
    <location>
        <begin position="5"/>
        <end position="184"/>
    </location>
</feature>
<evidence type="ECO:0000256" key="10">
    <source>
        <dbReference type="ARBA" id="ARBA00022763"/>
    </source>
</evidence>
<protein>
    <recommendedName>
        <fullName evidence="16">DNA polymerase IV</fullName>
        <shortName evidence="16">Pol IV</shortName>
        <ecNumber evidence="16">2.7.7.7</ecNumber>
    </recommendedName>
</protein>
<keyword evidence="4 16" id="KW-0515">Mutator protein</keyword>
<evidence type="ECO:0000313" key="19">
    <source>
        <dbReference type="EMBL" id="QGW27593.1"/>
    </source>
</evidence>
<dbReference type="InterPro" id="IPR036775">
    <property type="entry name" value="DNA_pol_Y-fam_lit_finger_sf"/>
</dbReference>
<keyword evidence="9 16" id="KW-0479">Metal-binding</keyword>
<sequence>MNRRIAHIDLDSFFVSVERLLNPDLIGKPVIVGGTSNRGVVCSASYEARKFGVHSAMPTAQAAKLCPQAIFVWSGSGHYHHYSRMVTDIILAKVPLVEKASVDEFYLDLTGMDKFFPVFPYLLDLKKTINKETGLPISFALASNKLISKIATNEAKPNGEIEIPAGTEQAYLAPMPIGKIPGCGSKTVELLQAKGLRLIGDVVKTGPEKLEQWLGKWGLDLYRKSLGQDNGAVTPYHEQKSISSEETFSEDTNDIPFLEKEISRLAEKIGYELRQDGKLAGCVAIKIRYENFETHTRQQVIDHSASDLVFIRKAKALFHEAYDRSRKVRLIGVKLSQLDTDVFQMSLFDNPEQDKPLFNAIDDIKKQFGKTALFRAGAQNTAKDKARKPDDLWINRNPEKSTDD</sequence>
<dbReference type="GO" id="GO:0005829">
    <property type="term" value="C:cytosol"/>
    <property type="evidence" value="ECO:0007669"/>
    <property type="project" value="TreeGrafter"/>
</dbReference>
<dbReference type="SUPFAM" id="SSF56672">
    <property type="entry name" value="DNA/RNA polymerases"/>
    <property type="match status" value="1"/>
</dbReference>
<dbReference type="KEGG" id="fls:GLV81_05335"/>
<dbReference type="PANTHER" id="PTHR11076:SF33">
    <property type="entry name" value="DNA POLYMERASE KAPPA"/>
    <property type="match status" value="1"/>
</dbReference>
<dbReference type="GO" id="GO:0003887">
    <property type="term" value="F:DNA-directed DNA polymerase activity"/>
    <property type="evidence" value="ECO:0007669"/>
    <property type="project" value="UniProtKB-UniRule"/>
</dbReference>
<dbReference type="EC" id="2.7.7.7" evidence="16"/>
<evidence type="ECO:0000256" key="2">
    <source>
        <dbReference type="ARBA" id="ARBA00010945"/>
    </source>
</evidence>
<keyword evidence="13 16" id="KW-0238">DNA-binding</keyword>
<dbReference type="GO" id="GO:0006261">
    <property type="term" value="P:DNA-templated DNA replication"/>
    <property type="evidence" value="ECO:0007669"/>
    <property type="project" value="UniProtKB-UniRule"/>
</dbReference>
<keyword evidence="8 16" id="KW-0235">DNA replication</keyword>
<dbReference type="InterPro" id="IPR017961">
    <property type="entry name" value="DNA_pol_Y-fam_little_finger"/>
</dbReference>
<dbReference type="NCBIfam" id="NF002677">
    <property type="entry name" value="PRK02406.1"/>
    <property type="match status" value="1"/>
</dbReference>
<dbReference type="InterPro" id="IPR001126">
    <property type="entry name" value="UmuC"/>
</dbReference>
<organism evidence="19 20">
    <name type="scientific">Phnomibacter ginsenosidimutans</name>
    <dbReference type="NCBI Taxonomy" id="2676868"/>
    <lineage>
        <taxon>Bacteria</taxon>
        <taxon>Pseudomonadati</taxon>
        <taxon>Bacteroidota</taxon>
        <taxon>Chitinophagia</taxon>
        <taxon>Chitinophagales</taxon>
        <taxon>Chitinophagaceae</taxon>
        <taxon>Phnomibacter</taxon>
    </lineage>
</organism>
<keyword evidence="10 16" id="KW-0227">DNA damage</keyword>
<keyword evidence="11 16" id="KW-0460">Magnesium</keyword>
<dbReference type="EMBL" id="CP046566">
    <property type="protein sequence ID" value="QGW27593.1"/>
    <property type="molecule type" value="Genomic_DNA"/>
</dbReference>
<evidence type="ECO:0000256" key="16">
    <source>
        <dbReference type="HAMAP-Rule" id="MF_01113"/>
    </source>
</evidence>
<dbReference type="InterPro" id="IPR050116">
    <property type="entry name" value="DNA_polymerase-Y"/>
</dbReference>
<keyword evidence="12 16" id="KW-0239">DNA-directed DNA polymerase</keyword>
<dbReference type="Gene3D" id="3.30.70.270">
    <property type="match status" value="1"/>
</dbReference>
<dbReference type="GO" id="GO:0006281">
    <property type="term" value="P:DNA repair"/>
    <property type="evidence" value="ECO:0007669"/>
    <property type="project" value="UniProtKB-UniRule"/>
</dbReference>
<proteinExistence type="inferred from homology"/>
<dbReference type="FunFam" id="3.30.1490.100:FF:000004">
    <property type="entry name" value="DNA polymerase IV"/>
    <property type="match status" value="1"/>
</dbReference>
<evidence type="ECO:0000256" key="8">
    <source>
        <dbReference type="ARBA" id="ARBA00022705"/>
    </source>
</evidence>
<feature type="site" description="Substrate discrimination" evidence="16">
    <location>
        <position position="14"/>
    </location>
</feature>
<feature type="binding site" evidence="16">
    <location>
        <position position="9"/>
    </location>
    <ligand>
        <name>Mg(2+)</name>
        <dbReference type="ChEBI" id="CHEBI:18420"/>
    </ligand>
</feature>
<comment type="similarity">
    <text evidence="2 16">Belongs to the DNA polymerase type-Y family.</text>
</comment>
<gene>
    <name evidence="16 19" type="primary">dinB</name>
    <name evidence="19" type="ORF">GLV81_05335</name>
</gene>
<evidence type="ECO:0000256" key="15">
    <source>
        <dbReference type="ARBA" id="ARBA00049244"/>
    </source>
</evidence>
<comment type="function">
    <text evidence="16">Poorly processive, error-prone DNA polymerase involved in untargeted mutagenesis. Copies undamaged DNA at stalled replication forks, which arise in vivo from mismatched or misaligned primer ends. These misaligned primers can be extended by PolIV. Exhibits no 3'-5' exonuclease (proofreading) activity. May be involved in translesional synthesis, in conjunction with the beta clamp from PolIII.</text>
</comment>
<evidence type="ECO:0000256" key="13">
    <source>
        <dbReference type="ARBA" id="ARBA00023125"/>
    </source>
</evidence>
<dbReference type="GO" id="GO:0003684">
    <property type="term" value="F:damaged DNA binding"/>
    <property type="evidence" value="ECO:0007669"/>
    <property type="project" value="InterPro"/>
</dbReference>
<accession>A0A6I6G7W7</accession>
<dbReference type="HAMAP" id="MF_01113">
    <property type="entry name" value="DNApol_IV"/>
    <property type="match status" value="1"/>
</dbReference>
<dbReference type="Pfam" id="PF00817">
    <property type="entry name" value="IMS"/>
    <property type="match status" value="1"/>
</dbReference>
<dbReference type="Gene3D" id="1.10.150.20">
    <property type="entry name" value="5' to 3' exonuclease, C-terminal subdomain"/>
    <property type="match status" value="1"/>
</dbReference>
<name>A0A6I6G7W7_9BACT</name>